<evidence type="ECO:0008006" key="4">
    <source>
        <dbReference type="Google" id="ProtNLM"/>
    </source>
</evidence>
<sequence length="106" mass="12216">MTHQQFFLYCITAIAHILLLKTLQCASLKSRRTFTAQNITVREWQLHCAPFTAQNITLRRCKVTAHPLLLKTIHYAGANPRNLGYHDDDQTITRSSIRQAARPNRD</sequence>
<dbReference type="Proteomes" id="UP001054837">
    <property type="component" value="Unassembled WGS sequence"/>
</dbReference>
<keyword evidence="1" id="KW-0732">Signal</keyword>
<evidence type="ECO:0000313" key="2">
    <source>
        <dbReference type="EMBL" id="GIY83869.1"/>
    </source>
</evidence>
<dbReference type="AlphaFoldDB" id="A0AAV4WQ81"/>
<feature type="signal peptide" evidence="1">
    <location>
        <begin position="1"/>
        <end position="25"/>
    </location>
</feature>
<dbReference type="EMBL" id="BPLQ01014871">
    <property type="protein sequence ID" value="GIY83869.1"/>
    <property type="molecule type" value="Genomic_DNA"/>
</dbReference>
<feature type="chain" id="PRO_5043808773" description="Secreted protein" evidence="1">
    <location>
        <begin position="26"/>
        <end position="106"/>
    </location>
</feature>
<gene>
    <name evidence="2" type="ORF">CDAR_223981</name>
</gene>
<accession>A0AAV4WQ81</accession>
<evidence type="ECO:0000256" key="1">
    <source>
        <dbReference type="SAM" id="SignalP"/>
    </source>
</evidence>
<protein>
    <recommendedName>
        <fullName evidence="4">Secreted protein</fullName>
    </recommendedName>
</protein>
<comment type="caution">
    <text evidence="2">The sequence shown here is derived from an EMBL/GenBank/DDBJ whole genome shotgun (WGS) entry which is preliminary data.</text>
</comment>
<keyword evidence="3" id="KW-1185">Reference proteome</keyword>
<reference evidence="2 3" key="1">
    <citation type="submission" date="2021-06" db="EMBL/GenBank/DDBJ databases">
        <title>Caerostris darwini draft genome.</title>
        <authorList>
            <person name="Kono N."/>
            <person name="Arakawa K."/>
        </authorList>
    </citation>
    <scope>NUCLEOTIDE SEQUENCE [LARGE SCALE GENOMIC DNA]</scope>
</reference>
<organism evidence="2 3">
    <name type="scientific">Caerostris darwini</name>
    <dbReference type="NCBI Taxonomy" id="1538125"/>
    <lineage>
        <taxon>Eukaryota</taxon>
        <taxon>Metazoa</taxon>
        <taxon>Ecdysozoa</taxon>
        <taxon>Arthropoda</taxon>
        <taxon>Chelicerata</taxon>
        <taxon>Arachnida</taxon>
        <taxon>Araneae</taxon>
        <taxon>Araneomorphae</taxon>
        <taxon>Entelegynae</taxon>
        <taxon>Araneoidea</taxon>
        <taxon>Araneidae</taxon>
        <taxon>Caerostris</taxon>
    </lineage>
</organism>
<name>A0AAV4WQ81_9ARAC</name>
<evidence type="ECO:0000313" key="3">
    <source>
        <dbReference type="Proteomes" id="UP001054837"/>
    </source>
</evidence>
<proteinExistence type="predicted"/>